<evidence type="ECO:0000313" key="2">
    <source>
        <dbReference type="EMBL" id="CAF1372030.1"/>
    </source>
</evidence>
<gene>
    <name evidence="2" type="ORF">JYZ213_LOCUS36178</name>
    <name evidence="3" type="ORF">OXD698_LOCUS28602</name>
</gene>
<dbReference type="AlphaFoldDB" id="A0A819MPZ1"/>
<keyword evidence="1" id="KW-0732">Signal</keyword>
<comment type="caution">
    <text evidence="3">The sequence shown here is derived from an EMBL/GenBank/DDBJ whole genome shotgun (WGS) entry which is preliminary data.</text>
</comment>
<feature type="signal peptide" evidence="1">
    <location>
        <begin position="1"/>
        <end position="20"/>
    </location>
</feature>
<evidence type="ECO:0000256" key="1">
    <source>
        <dbReference type="SAM" id="SignalP"/>
    </source>
</evidence>
<reference evidence="3" key="1">
    <citation type="submission" date="2021-02" db="EMBL/GenBank/DDBJ databases">
        <authorList>
            <person name="Nowell W R."/>
        </authorList>
    </citation>
    <scope>NUCLEOTIDE SEQUENCE</scope>
</reference>
<dbReference type="Proteomes" id="UP000663844">
    <property type="component" value="Unassembled WGS sequence"/>
</dbReference>
<organism evidence="3 4">
    <name type="scientific">Adineta steineri</name>
    <dbReference type="NCBI Taxonomy" id="433720"/>
    <lineage>
        <taxon>Eukaryota</taxon>
        <taxon>Metazoa</taxon>
        <taxon>Spiralia</taxon>
        <taxon>Gnathifera</taxon>
        <taxon>Rotifera</taxon>
        <taxon>Eurotatoria</taxon>
        <taxon>Bdelloidea</taxon>
        <taxon>Adinetida</taxon>
        <taxon>Adinetidae</taxon>
        <taxon>Adineta</taxon>
    </lineage>
</organism>
<dbReference type="EMBL" id="CAJOAZ010003103">
    <property type="protein sequence ID" value="CAF3984875.1"/>
    <property type="molecule type" value="Genomic_DNA"/>
</dbReference>
<accession>A0A819MPZ1</accession>
<evidence type="ECO:0000313" key="4">
    <source>
        <dbReference type="Proteomes" id="UP000663844"/>
    </source>
</evidence>
<name>A0A819MPZ1_9BILA</name>
<dbReference type="EMBL" id="CAJNOG010000858">
    <property type="protein sequence ID" value="CAF1372030.1"/>
    <property type="molecule type" value="Genomic_DNA"/>
</dbReference>
<evidence type="ECO:0000313" key="3">
    <source>
        <dbReference type="EMBL" id="CAF3984875.1"/>
    </source>
</evidence>
<proteinExistence type="predicted"/>
<dbReference type="Proteomes" id="UP000663845">
    <property type="component" value="Unassembled WGS sequence"/>
</dbReference>
<sequence>MNCILVFCTLALTIVRFTLHVQCTSSLWGVAMLDSEEGITINAGSVDPSSGRFKNQLTTFRYLGGAAAYDACSTMDQKNQV</sequence>
<protein>
    <submittedName>
        <fullName evidence="3">Uncharacterized protein</fullName>
    </submittedName>
</protein>
<feature type="chain" id="PRO_5036235662" evidence="1">
    <location>
        <begin position="21"/>
        <end position="81"/>
    </location>
</feature>